<dbReference type="EMBL" id="EQ999982">
    <property type="protein sequence ID" value="OAT02649.1"/>
    <property type="molecule type" value="Genomic_DNA"/>
</dbReference>
<name>A0ABX2VZU1_AJEDR</name>
<sequence>MVSFGKCDKSRHQIDNETIKKSGPGFRHGHTVSLDISEMSGNAGSSSDQNDNSSVSKKTCMRLEIARLQHEVERMKISRGDSAGDEMRADLIEYLQ</sequence>
<organism evidence="2 3">
    <name type="scientific">Ajellomyces dermatitidis (strain ER-3 / ATCC MYA-2586)</name>
    <name type="common">Blastomyces dermatitidis</name>
    <dbReference type="NCBI Taxonomy" id="559297"/>
    <lineage>
        <taxon>Eukaryota</taxon>
        <taxon>Fungi</taxon>
        <taxon>Dikarya</taxon>
        <taxon>Ascomycota</taxon>
        <taxon>Pezizomycotina</taxon>
        <taxon>Eurotiomycetes</taxon>
        <taxon>Eurotiomycetidae</taxon>
        <taxon>Onygenales</taxon>
        <taxon>Ajellomycetaceae</taxon>
        <taxon>Blastomyces</taxon>
    </lineage>
</organism>
<gene>
    <name evidence="2" type="ORF">BDCG_17697</name>
</gene>
<dbReference type="RefSeq" id="XP_045282376.1">
    <property type="nucleotide sequence ID" value="XM_045426779.1"/>
</dbReference>
<evidence type="ECO:0000256" key="1">
    <source>
        <dbReference type="SAM" id="MobiDB-lite"/>
    </source>
</evidence>
<proteinExistence type="predicted"/>
<protein>
    <submittedName>
        <fullName evidence="2">Uncharacterized protein</fullName>
    </submittedName>
</protein>
<dbReference type="Proteomes" id="UP000002039">
    <property type="component" value="Unassembled WGS sequence"/>
</dbReference>
<dbReference type="GeneID" id="69032589"/>
<feature type="compositionally biased region" description="Low complexity" evidence="1">
    <location>
        <begin position="40"/>
        <end position="56"/>
    </location>
</feature>
<keyword evidence="3" id="KW-1185">Reference proteome</keyword>
<evidence type="ECO:0000313" key="2">
    <source>
        <dbReference type="EMBL" id="OAT02649.1"/>
    </source>
</evidence>
<reference evidence="3" key="1">
    <citation type="journal article" date="2015" name="PLoS Genet.">
        <title>The dynamic genome and transcriptome of the human fungal pathogen Blastomyces and close relative Emmonsia.</title>
        <authorList>
            <person name="Munoz J.F."/>
            <person name="Gauthier G.M."/>
            <person name="Desjardins C.A."/>
            <person name="Gallo J.E."/>
            <person name="Holder J."/>
            <person name="Sullivan T.D."/>
            <person name="Marty A.J."/>
            <person name="Carmen J.C."/>
            <person name="Chen Z."/>
            <person name="Ding L."/>
            <person name="Gujja S."/>
            <person name="Magrini V."/>
            <person name="Misas E."/>
            <person name="Mitreva M."/>
            <person name="Priest M."/>
            <person name="Saif S."/>
            <person name="Whiston E.A."/>
            <person name="Young S."/>
            <person name="Zeng Q."/>
            <person name="Goldman W.E."/>
            <person name="Mardis E.R."/>
            <person name="Taylor J.W."/>
            <person name="McEwen J.G."/>
            <person name="Clay O.K."/>
            <person name="Klein B.S."/>
            <person name="Cuomo C.A."/>
        </authorList>
    </citation>
    <scope>NUCLEOTIDE SEQUENCE [LARGE SCALE GENOMIC DNA]</scope>
    <source>
        <strain evidence="3">ER-3 / ATCC MYA-2586</strain>
    </source>
</reference>
<accession>A0ABX2VZU1</accession>
<feature type="compositionally biased region" description="Basic and acidic residues" evidence="1">
    <location>
        <begin position="1"/>
        <end position="20"/>
    </location>
</feature>
<feature type="region of interest" description="Disordered" evidence="1">
    <location>
        <begin position="1"/>
        <end position="58"/>
    </location>
</feature>
<evidence type="ECO:0000313" key="3">
    <source>
        <dbReference type="Proteomes" id="UP000002039"/>
    </source>
</evidence>